<gene>
    <name evidence="1" type="ORF">MFIFM68171_02252</name>
</gene>
<comment type="caution">
    <text evidence="1">The sequence shown here is derived from an EMBL/GenBank/DDBJ whole genome shotgun (WGS) entry which is preliminary data.</text>
</comment>
<evidence type="ECO:0000313" key="2">
    <source>
        <dbReference type="Proteomes" id="UP001628179"/>
    </source>
</evidence>
<keyword evidence="2" id="KW-1185">Reference proteome</keyword>
<evidence type="ECO:0000313" key="1">
    <source>
        <dbReference type="EMBL" id="GAB1312042.1"/>
    </source>
</evidence>
<dbReference type="Proteomes" id="UP001628179">
    <property type="component" value="Unassembled WGS sequence"/>
</dbReference>
<reference evidence="1 2" key="1">
    <citation type="submission" date="2024-09" db="EMBL/GenBank/DDBJ databases">
        <title>Itraconazole resistance in Madurella fahalii resulting from another homologue of gene encoding cytochrome P450 14-alpha sterol demethylase (CYP51).</title>
        <authorList>
            <person name="Yoshioka I."/>
            <person name="Fahal A.H."/>
            <person name="Kaneko S."/>
            <person name="Yaguchi T."/>
        </authorList>
    </citation>
    <scope>NUCLEOTIDE SEQUENCE [LARGE SCALE GENOMIC DNA]</scope>
    <source>
        <strain evidence="1 2">IFM 68171</strain>
    </source>
</reference>
<dbReference type="EMBL" id="BAAFSV010000001">
    <property type="protein sequence ID" value="GAB1312042.1"/>
    <property type="molecule type" value="Genomic_DNA"/>
</dbReference>
<organism evidence="1 2">
    <name type="scientific">Madurella fahalii</name>
    <dbReference type="NCBI Taxonomy" id="1157608"/>
    <lineage>
        <taxon>Eukaryota</taxon>
        <taxon>Fungi</taxon>
        <taxon>Dikarya</taxon>
        <taxon>Ascomycota</taxon>
        <taxon>Pezizomycotina</taxon>
        <taxon>Sordariomycetes</taxon>
        <taxon>Sordariomycetidae</taxon>
        <taxon>Sordariales</taxon>
        <taxon>Sordariales incertae sedis</taxon>
        <taxon>Madurella</taxon>
    </lineage>
</organism>
<name>A0ABQ0G2R5_9PEZI</name>
<proteinExistence type="predicted"/>
<protein>
    <submittedName>
        <fullName evidence="1">Uncharacterized protein</fullName>
    </submittedName>
</protein>
<dbReference type="GeneID" id="98172997"/>
<accession>A0ABQ0G2R5</accession>
<dbReference type="RefSeq" id="XP_070913775.1">
    <property type="nucleotide sequence ID" value="XM_071057674.1"/>
</dbReference>
<sequence>MPFVFPNLDKICLSAVRDVVASRLPGSEARDYARSILENGGPHAAAQEVKRYILPEIQDLQGKTVTRSILDKVWKLQVSQGLWSTAALDMGYIDYITDYRDNKYFRMYHGQAGFAHRRITRDHGQAIVGGRNDSLHYFLLWLGNGHRTANFLKVWQLPEGYRQSRGQEWTDVMMILYESINIKAFSLHYGLLHSGSTRDSSLGLGLNVMTPLVQGRRMPPNLKAEAKEQLLRSPDAQIAY</sequence>